<dbReference type="WBParaSite" id="Hba_14794">
    <property type="protein sequence ID" value="Hba_14794"/>
    <property type="gene ID" value="Hba_14794"/>
</dbReference>
<organism evidence="2 3">
    <name type="scientific">Heterorhabditis bacteriophora</name>
    <name type="common">Entomopathogenic nematode worm</name>
    <dbReference type="NCBI Taxonomy" id="37862"/>
    <lineage>
        <taxon>Eukaryota</taxon>
        <taxon>Metazoa</taxon>
        <taxon>Ecdysozoa</taxon>
        <taxon>Nematoda</taxon>
        <taxon>Chromadorea</taxon>
        <taxon>Rhabditida</taxon>
        <taxon>Rhabditina</taxon>
        <taxon>Rhabditomorpha</taxon>
        <taxon>Strongyloidea</taxon>
        <taxon>Heterorhabditidae</taxon>
        <taxon>Heterorhabditis</taxon>
    </lineage>
</organism>
<keyword evidence="2" id="KW-1185">Reference proteome</keyword>
<feature type="signal peptide" evidence="1">
    <location>
        <begin position="1"/>
        <end position="20"/>
    </location>
</feature>
<name>A0A1I7XBH4_HETBA</name>
<proteinExistence type="predicted"/>
<dbReference type="Proteomes" id="UP000095283">
    <property type="component" value="Unplaced"/>
</dbReference>
<dbReference type="AlphaFoldDB" id="A0A1I7XBH4"/>
<evidence type="ECO:0000313" key="3">
    <source>
        <dbReference type="WBParaSite" id="Hba_14794"/>
    </source>
</evidence>
<evidence type="ECO:0000256" key="1">
    <source>
        <dbReference type="SAM" id="SignalP"/>
    </source>
</evidence>
<accession>A0A1I7XBH4</accession>
<feature type="chain" id="PRO_5009311149" evidence="1">
    <location>
        <begin position="21"/>
        <end position="223"/>
    </location>
</feature>
<reference evidence="3" key="1">
    <citation type="submission" date="2016-11" db="UniProtKB">
        <authorList>
            <consortium name="WormBaseParasite"/>
        </authorList>
    </citation>
    <scope>IDENTIFICATION</scope>
</reference>
<evidence type="ECO:0000313" key="2">
    <source>
        <dbReference type="Proteomes" id="UP000095283"/>
    </source>
</evidence>
<protein>
    <submittedName>
        <fullName evidence="3">MitMem_reg domain-containing protein</fullName>
    </submittedName>
</protein>
<sequence>MKVYCILLLNLIRIIKTIFCFLNLKHDFVASPGPSSEGEGDASSQPSDSATTISSVQSAMPTLMANQPATTHQMQVCFPLLCIYIKLECYKLSSLCHKSSLLITFYHYCLVLCDELDADLVDYMVTVKQADPHGHLTASQALVIAKQYILEKLNNLNSMTTGGNFMADVMAQNILNQHMMMSMNQVKQETTAEELKEQPGKPCQYIFLLYYYNRISTNLIVLF</sequence>
<keyword evidence="1" id="KW-0732">Signal</keyword>